<name>A0A1C2DN73_9HYPH</name>
<organism evidence="2 3">
    <name type="scientific">Mesorhizobium hungaricum</name>
    <dbReference type="NCBI Taxonomy" id="1566387"/>
    <lineage>
        <taxon>Bacteria</taxon>
        <taxon>Pseudomonadati</taxon>
        <taxon>Pseudomonadota</taxon>
        <taxon>Alphaproteobacteria</taxon>
        <taxon>Hyphomicrobiales</taxon>
        <taxon>Phyllobacteriaceae</taxon>
        <taxon>Mesorhizobium</taxon>
    </lineage>
</organism>
<proteinExistence type="predicted"/>
<evidence type="ECO:0000259" key="1">
    <source>
        <dbReference type="Pfam" id="PF20283"/>
    </source>
</evidence>
<accession>A0A1C2DN73</accession>
<dbReference type="AlphaFoldDB" id="A0A1C2DN73"/>
<dbReference type="Proteomes" id="UP000094412">
    <property type="component" value="Unassembled WGS sequence"/>
</dbReference>
<comment type="caution">
    <text evidence="2">The sequence shown here is derived from an EMBL/GenBank/DDBJ whole genome shotgun (WGS) entry which is preliminary data.</text>
</comment>
<evidence type="ECO:0000313" key="2">
    <source>
        <dbReference type="EMBL" id="OCX16106.1"/>
    </source>
</evidence>
<dbReference type="InterPro" id="IPR046913">
    <property type="entry name" value="ABC-3C_CTD7"/>
</dbReference>
<gene>
    <name evidence="2" type="ORF">QV13_14615</name>
</gene>
<keyword evidence="3" id="KW-1185">Reference proteome</keyword>
<dbReference type="OrthoDB" id="2786695at2"/>
<evidence type="ECO:0000313" key="3">
    <source>
        <dbReference type="Proteomes" id="UP000094412"/>
    </source>
</evidence>
<dbReference type="Pfam" id="PF20283">
    <property type="entry name" value="CTD7"/>
    <property type="match status" value="1"/>
</dbReference>
<dbReference type="RefSeq" id="WP_065997947.1">
    <property type="nucleotide sequence ID" value="NZ_MDEO01000033.1"/>
</dbReference>
<protein>
    <recommendedName>
        <fullName evidence="1">ABC-three component systems C-terminal domain-containing protein</fullName>
    </recommendedName>
</protein>
<dbReference type="EMBL" id="MDEO01000033">
    <property type="protein sequence ID" value="OCX16106.1"/>
    <property type="molecule type" value="Genomic_DNA"/>
</dbReference>
<dbReference type="STRING" id="1566387.QV13_14615"/>
<sequence length="398" mass="44427">MKPASTHEASASATGYLFQCRYALLAGLQAIAKSPQLEISIEKFDDVGFEVDGEPTQLIQTKHHVGKLGNLTDASVDLWKTLLIWAKRVAEDVEAPFRIKFVLLTTGLAPDGSAAAFLRMRERDEAAADQLLLQTAASSKNKENAAAYHIYATLPEDLRQSMLKAILVLDGSPNIVDVGDEIARELVHAAPRDQVDHLVERLEGWWFGVVIKALSGAGPSAIPVLAIDQRVDELREEFRRDALPVDYASAYPSPTVVAELDKRPFVKQLRRIEIGPRRVEFAIRDYYRASEQRSRWAREELLVGGELESYERQLVEAWEPRHAALVDELAPGCPPGEKVAAGQLLYKWVENEAQFTLRSVRDRFLTHGSYHILSNRYAVGWHPEYQSDQDDASDGGMG</sequence>
<feature type="domain" description="ABC-three component systems C-terminal" evidence="1">
    <location>
        <begin position="265"/>
        <end position="387"/>
    </location>
</feature>
<reference evidence="2 3" key="1">
    <citation type="submission" date="2016-08" db="EMBL/GenBank/DDBJ databases">
        <title>Whole genome sequence of Mesorhizobium sp. strain UASWS1009 isolated from industrial sewage.</title>
        <authorList>
            <person name="Crovadore J."/>
            <person name="Calmin G."/>
            <person name="Chablais R."/>
            <person name="Cochard B."/>
            <person name="Lefort F."/>
        </authorList>
    </citation>
    <scope>NUCLEOTIDE SEQUENCE [LARGE SCALE GENOMIC DNA]</scope>
    <source>
        <strain evidence="2 3">UASWS1009</strain>
    </source>
</reference>